<dbReference type="GeneID" id="68119162"/>
<dbReference type="VEuPathDB" id="AmoebaDB:NfTy_022890"/>
<dbReference type="VEuPathDB" id="AmoebaDB:NF0068090"/>
<protein>
    <submittedName>
        <fullName evidence="2">Uncharacterized protein</fullName>
    </submittedName>
</protein>
<dbReference type="VEuPathDB" id="AmoebaDB:FDP41_011947"/>
<evidence type="ECO:0000256" key="1">
    <source>
        <dbReference type="SAM" id="MobiDB-lite"/>
    </source>
</evidence>
<feature type="compositionally biased region" description="Polar residues" evidence="1">
    <location>
        <begin position="1"/>
        <end position="17"/>
    </location>
</feature>
<dbReference type="RefSeq" id="XP_044566799.1">
    <property type="nucleotide sequence ID" value="XM_044702412.1"/>
</dbReference>
<evidence type="ECO:0000313" key="2">
    <source>
        <dbReference type="EMBL" id="KAF0982086.1"/>
    </source>
</evidence>
<reference evidence="2 3" key="1">
    <citation type="journal article" date="2019" name="Sci. Rep.">
        <title>Nanopore sequencing improves the draft genome of the human pathogenic amoeba Naegleria fowleri.</title>
        <authorList>
            <person name="Liechti N."/>
            <person name="Schurch N."/>
            <person name="Bruggmann R."/>
            <person name="Wittwer M."/>
        </authorList>
    </citation>
    <scope>NUCLEOTIDE SEQUENCE [LARGE SCALE GENOMIC DNA]</scope>
    <source>
        <strain evidence="2 3">ATCC 30894</strain>
    </source>
</reference>
<dbReference type="Proteomes" id="UP000444721">
    <property type="component" value="Unassembled WGS sequence"/>
</dbReference>
<feature type="region of interest" description="Disordered" evidence="1">
    <location>
        <begin position="76"/>
        <end position="96"/>
    </location>
</feature>
<evidence type="ECO:0000313" key="3">
    <source>
        <dbReference type="Proteomes" id="UP000444721"/>
    </source>
</evidence>
<proteinExistence type="predicted"/>
<dbReference type="EMBL" id="VFQX01000012">
    <property type="protein sequence ID" value="KAF0982086.1"/>
    <property type="molecule type" value="Genomic_DNA"/>
</dbReference>
<gene>
    <name evidence="2" type="ORF">FDP41_011947</name>
</gene>
<feature type="region of interest" description="Disordered" evidence="1">
    <location>
        <begin position="1"/>
        <end position="45"/>
    </location>
</feature>
<sequence>MTTTTGQGKNNASSNNMDGHVESHSYSSLLPSTTLNPAPKVNNNTSEQSLKTSIDVLNGNSSHLVAVSSDKSFIENRKENNTATTTQTSESSSETDQKFAKRWLDIRKKLEFHYPPKIVSTSYVVFERISNRHSKASSSSSESFKLIIHYFKGPKLTHGKAFDERQLTPLTLKPQVIHCSSRHSVTSMQGLLLNHFDVNVHKYSIYIKIEGCSEYHMLYCQKGKTENVRSLILVQENSSQQYLTISTRCLCLNTLSDLIVKPLEHILPTQSEVTNSNTSSSSSKN</sequence>
<keyword evidence="3" id="KW-1185">Reference proteome</keyword>
<dbReference type="AlphaFoldDB" id="A0A6A5C2Z3"/>
<comment type="caution">
    <text evidence="2">The sequence shown here is derived from an EMBL/GenBank/DDBJ whole genome shotgun (WGS) entry which is preliminary data.</text>
</comment>
<name>A0A6A5C2Z3_NAEFO</name>
<feature type="compositionally biased region" description="Low complexity" evidence="1">
    <location>
        <begin position="82"/>
        <end position="94"/>
    </location>
</feature>
<accession>A0A6A5C2Z3</accession>
<organism evidence="2 3">
    <name type="scientific">Naegleria fowleri</name>
    <name type="common">Brain eating amoeba</name>
    <dbReference type="NCBI Taxonomy" id="5763"/>
    <lineage>
        <taxon>Eukaryota</taxon>
        <taxon>Discoba</taxon>
        <taxon>Heterolobosea</taxon>
        <taxon>Tetramitia</taxon>
        <taxon>Eutetramitia</taxon>
        <taxon>Vahlkampfiidae</taxon>
        <taxon>Naegleria</taxon>
    </lineage>
</organism>
<feature type="compositionally biased region" description="Polar residues" evidence="1">
    <location>
        <begin position="24"/>
        <end position="45"/>
    </location>
</feature>